<reference evidence="9" key="2">
    <citation type="submission" date="2017-02" db="UniProtKB">
        <authorList>
            <consortium name="WormBaseParasite"/>
        </authorList>
    </citation>
    <scope>IDENTIFICATION</scope>
</reference>
<name>Q14QT4_ANISI</name>
<evidence type="ECO:0000313" key="7">
    <source>
        <dbReference type="EMBL" id="VDK49940.1"/>
    </source>
</evidence>
<comment type="similarity">
    <text evidence="1">Belongs to the cystatin family.</text>
</comment>
<dbReference type="SMART" id="SM00043">
    <property type="entry name" value="CY"/>
    <property type="match status" value="1"/>
</dbReference>
<feature type="chain" id="PRO_5010754533" evidence="4">
    <location>
        <begin position="23"/>
        <end position="115"/>
    </location>
</feature>
<evidence type="ECO:0000313" key="9">
    <source>
        <dbReference type="WBParaSite" id="ASIM_0001410301-mRNA-1"/>
    </source>
</evidence>
<dbReference type="EMBL" id="AM279414">
    <property type="protein sequence ID" value="CAK50389.1"/>
    <property type="molecule type" value="mRNA"/>
</dbReference>
<dbReference type="GO" id="GO:0004869">
    <property type="term" value="F:cysteine-type endopeptidase inhibitor activity"/>
    <property type="evidence" value="ECO:0007669"/>
    <property type="project" value="UniProtKB-KW"/>
</dbReference>
<reference evidence="6" key="1">
    <citation type="journal article" date="2007" name="Int. J. Parasitol.">
        <title>Cloning and characterisation of the Anisakis simplex allergen Ani s 4 as a cysteine-protease inhibitor.</title>
        <authorList>
            <person name="Rodriguez-Mahillo A.I."/>
            <person name="Gonzalez-Munoz M."/>
            <person name="Gomez-Aguado F."/>
            <person name="Rodriguez-Perez R."/>
            <person name="Corcuera M.T."/>
            <person name="Caballero M."/>
            <person name="Moneo I."/>
        </authorList>
    </citation>
    <scope>NUCLEOTIDE SEQUENCE</scope>
</reference>
<dbReference type="SMR" id="Q14QT4"/>
<proteinExistence type="evidence at transcript level"/>
<gene>
    <name evidence="6" type="primary">anis4</name>
    <name evidence="7" type="ORF">ASIM_LOCUS13531</name>
</gene>
<dbReference type="EMBL" id="UYRR01031420">
    <property type="protein sequence ID" value="VDK49940.1"/>
    <property type="molecule type" value="Genomic_DNA"/>
</dbReference>
<dbReference type="Allergome" id="1420">
    <property type="allergen name" value="Ani s 4"/>
</dbReference>
<evidence type="ECO:0000256" key="4">
    <source>
        <dbReference type="SAM" id="SignalP"/>
    </source>
</evidence>
<sequence length="115" mass="12727">MQSRIVVAVVVFCCIILMQTEAGMLGGSSDVDVNDPEIKELAGKSIAKISAMINDGKPHELVKVVSAKKQVVAGDKYTLEILVKDGDHQDLCTVTIWQKKWENFEEVKVLKCDHQ</sequence>
<evidence type="ECO:0000259" key="5">
    <source>
        <dbReference type="SMART" id="SM00043"/>
    </source>
</evidence>
<dbReference type="SUPFAM" id="SSF54403">
    <property type="entry name" value="Cystatin/monellin"/>
    <property type="match status" value="1"/>
</dbReference>
<dbReference type="GO" id="GO:0005737">
    <property type="term" value="C:cytoplasm"/>
    <property type="evidence" value="ECO:0007669"/>
    <property type="project" value="TreeGrafter"/>
</dbReference>
<evidence type="ECO:0000256" key="1">
    <source>
        <dbReference type="ARBA" id="ARBA00009403"/>
    </source>
</evidence>
<feature type="signal peptide" evidence="4">
    <location>
        <begin position="1"/>
        <end position="22"/>
    </location>
</feature>
<dbReference type="OrthoDB" id="1908104at2759"/>
<evidence type="ECO:0000313" key="6">
    <source>
        <dbReference type="EMBL" id="CAK50389.1"/>
    </source>
</evidence>
<dbReference type="Gene3D" id="3.10.450.10">
    <property type="match status" value="1"/>
</dbReference>
<feature type="domain" description="Cystatin" evidence="5">
    <location>
        <begin position="23"/>
        <end position="113"/>
    </location>
</feature>
<evidence type="ECO:0000256" key="3">
    <source>
        <dbReference type="ARBA" id="ARBA00022704"/>
    </source>
</evidence>
<keyword evidence="3" id="KW-0789">Thiol protease inhibitor</keyword>
<dbReference type="WBParaSite" id="ASIM_0001410301-mRNA-1">
    <property type="protein sequence ID" value="ASIM_0001410301-mRNA-1"/>
    <property type="gene ID" value="ASIM_0001410301"/>
</dbReference>
<keyword evidence="4" id="KW-0732">Signal</keyword>
<dbReference type="Proteomes" id="UP000267096">
    <property type="component" value="Unassembled WGS sequence"/>
</dbReference>
<keyword evidence="8" id="KW-1185">Reference proteome</keyword>
<dbReference type="AlphaFoldDB" id="Q14QT4"/>
<dbReference type="PANTHER" id="PTHR46186:SF2">
    <property type="entry name" value="CYSTATIN"/>
    <property type="match status" value="1"/>
</dbReference>
<dbReference type="Pfam" id="PF00031">
    <property type="entry name" value="Cystatin"/>
    <property type="match status" value="1"/>
</dbReference>
<reference evidence="7 8" key="3">
    <citation type="submission" date="2018-11" db="EMBL/GenBank/DDBJ databases">
        <authorList>
            <consortium name="Pathogen Informatics"/>
        </authorList>
    </citation>
    <scope>NUCLEOTIDE SEQUENCE [LARGE SCALE GENOMIC DNA]</scope>
</reference>
<keyword evidence="2" id="KW-0646">Protease inhibitor</keyword>
<accession>Q14QT4</accession>
<dbReference type="InterPro" id="IPR000010">
    <property type="entry name" value="Cystatin_dom"/>
</dbReference>
<dbReference type="PANTHER" id="PTHR46186">
    <property type="entry name" value="CYSTATIN"/>
    <property type="match status" value="1"/>
</dbReference>
<dbReference type="GO" id="GO:0031982">
    <property type="term" value="C:vesicle"/>
    <property type="evidence" value="ECO:0007669"/>
    <property type="project" value="TreeGrafter"/>
</dbReference>
<dbReference type="GO" id="GO:0005615">
    <property type="term" value="C:extracellular space"/>
    <property type="evidence" value="ECO:0007669"/>
    <property type="project" value="TreeGrafter"/>
</dbReference>
<evidence type="ECO:0000256" key="2">
    <source>
        <dbReference type="ARBA" id="ARBA00022690"/>
    </source>
</evidence>
<dbReference type="CDD" id="cd00042">
    <property type="entry name" value="CY"/>
    <property type="match status" value="1"/>
</dbReference>
<dbReference type="InterPro" id="IPR046350">
    <property type="entry name" value="Cystatin_sf"/>
</dbReference>
<protein>
    <submittedName>
        <fullName evidence="6 9">Ani s 4 allergen</fullName>
    </submittedName>
</protein>
<evidence type="ECO:0000313" key="8">
    <source>
        <dbReference type="Proteomes" id="UP000267096"/>
    </source>
</evidence>
<organism evidence="6">
    <name type="scientific">Anisakis simplex</name>
    <name type="common">Herring worm</name>
    <dbReference type="NCBI Taxonomy" id="6269"/>
    <lineage>
        <taxon>Eukaryota</taxon>
        <taxon>Metazoa</taxon>
        <taxon>Ecdysozoa</taxon>
        <taxon>Nematoda</taxon>
        <taxon>Chromadorea</taxon>
        <taxon>Rhabditida</taxon>
        <taxon>Spirurina</taxon>
        <taxon>Ascaridomorpha</taxon>
        <taxon>Ascaridoidea</taxon>
        <taxon>Anisakidae</taxon>
        <taxon>Anisakis</taxon>
        <taxon>Anisakis simplex complex</taxon>
    </lineage>
</organism>